<protein>
    <submittedName>
        <fullName evidence="2 6">IncI1 plasmid conjugative transfer protein</fullName>
    </submittedName>
    <submittedName>
        <fullName evidence="3 7">TraR</fullName>
    </submittedName>
</protein>
<dbReference type="Pfam" id="PF20535">
    <property type="entry name" value="DUF6750"/>
    <property type="match status" value="1"/>
</dbReference>
<geneLocation type="plasmid" evidence="5">
    <name>pH06TF</name>
</geneLocation>
<geneLocation type="plasmid" evidence="6">
    <name>pECOH8</name>
</geneLocation>
<reference evidence="8" key="5">
    <citation type="submission" date="2018-02" db="EMBL/GenBank/DDBJ databases">
        <authorList>
            <person name="Cohen D.B."/>
            <person name="Kent A.D."/>
        </authorList>
    </citation>
    <scope>NUCLEOTIDE SEQUENCE</scope>
    <source>
        <strain evidence="8">03-237</strain>
        <strain evidence="9">13942-1</strain>
        <plasmid evidence="8">RCS73_p</plasmid>
    </source>
</reference>
<reference evidence="10" key="6">
    <citation type="submission" date="2018-02" db="EMBL/GenBank/DDBJ databases">
        <authorList>
            <person name="Cea G.-C."/>
            <person name="William W."/>
        </authorList>
    </citation>
    <scope>NUCLEOTIDE SEQUENCE [LARGE SCALE GENOMIC DNA]</scope>
    <source>
        <strain evidence="10">13942-1</strain>
        <plasmid evidence="10">rcs74_pi</plasmid>
    </source>
</reference>
<evidence type="ECO:0000313" key="10">
    <source>
        <dbReference type="Proteomes" id="UP000307735"/>
    </source>
</evidence>
<dbReference type="EMBL" id="KJ484630">
    <property type="protein sequence ID" value="AIF78042.1"/>
    <property type="molecule type" value="Genomic_DNA"/>
</dbReference>
<geneLocation type="plasmid" evidence="2">
    <name>pH1519-88</name>
</geneLocation>
<feature type="transmembrane region" description="Helical" evidence="1">
    <location>
        <begin position="71"/>
        <end position="88"/>
    </location>
</feature>
<evidence type="ECO:0000313" key="2">
    <source>
        <dbReference type="EMBL" id="AIF78042.1"/>
    </source>
</evidence>
<dbReference type="EMBL" id="KM052221">
    <property type="protein sequence ID" value="AKI06872.1"/>
    <property type="molecule type" value="Genomic_DNA"/>
</dbReference>
<dbReference type="PATRIC" id="fig|562.10480.peg.4870"/>
<reference evidence="6" key="8">
    <citation type="submission" date="2021-06" db="EMBL/GenBank/DDBJ databases">
        <title>Complete genome sequence of a IncI1 plasmid encoding microcin and CTX-M-1.</title>
        <authorList>
            <person name="Falgenhauer L.F."/>
            <person name="Schmiedel J.S."/>
            <person name="Fritzenwanker M.F."/>
            <person name="Yao Y.Y."/>
            <person name="Imirzalioglu C.I."/>
            <person name="Chakraborty T.C."/>
        </authorList>
    </citation>
    <scope>NUCLEOTIDE SEQUENCE</scope>
    <source>
        <strain evidence="6">H8</strain>
        <plasmid evidence="6">pECOH8</plasmid>
    </source>
</reference>
<dbReference type="Proteomes" id="UP000480485">
    <property type="component" value="Unassembled WGS sequence"/>
</dbReference>
<sequence>MSRIRVVAARLYAAFIHAQLFVMSCRSKLTKFLLLIPMMLLPKAVLADGDLADMVRNVEQGAKTAQSSSLTIAQFIGVILFLGGLIGLKKVGKQGGMGLAGCIVSIVIGAVLVAGPEMMSRSQKQLGISSISIG</sequence>
<dbReference type="GeneID" id="39692667"/>
<dbReference type="Proteomes" id="UP000307735">
    <property type="component" value="Plasmid RCS74_pI"/>
</dbReference>
<dbReference type="EMBL" id="HG739083">
    <property type="protein sequence ID" value="CDJ79621.1"/>
    <property type="molecule type" value="Genomic_DNA"/>
</dbReference>
<accession>A0A075MBS3</accession>
<evidence type="ECO:0000256" key="1">
    <source>
        <dbReference type="SAM" id="Phobius"/>
    </source>
</evidence>
<geneLocation type="plasmid" evidence="8">
    <name>RCS73_p</name>
</geneLocation>
<evidence type="ECO:0000313" key="5">
    <source>
        <dbReference type="EMBL" id="AKI06872.1"/>
    </source>
</evidence>
<reference evidence="6" key="1">
    <citation type="submission" date="2013-10" db="EMBL/GenBank/DDBJ databases">
        <authorList>
            <person name="Falgenhauer L."/>
        </authorList>
    </citation>
    <scope>NUCLEOTIDE SEQUENCE</scope>
    <source>
        <strain evidence="6">H8</strain>
        <plasmid evidence="6">pECOH8</plasmid>
    </source>
</reference>
<reference evidence="7 11" key="7">
    <citation type="submission" date="2019-12" db="EMBL/GenBank/DDBJ databases">
        <title>Enteriobacteria Tanzani isolates_8377-8380.</title>
        <authorList>
            <person name="Subbiah M."/>
            <person name="Call D."/>
        </authorList>
    </citation>
    <scope>NUCLEOTIDE SEQUENCE [LARGE SCALE GENOMIC DNA]</scope>
    <source>
        <strain evidence="7 11">8378wC7</strain>
    </source>
</reference>
<reference evidence="4" key="4">
    <citation type="submission" date="2014-06" db="EMBL/GenBank/DDBJ databases">
        <title>Limited similarity between plasmids encoding CTX-M-1 beta-lactamase in Escherichia coli from humans, pigs, cattle, organic poultry layers, and horses in Denmark.</title>
        <authorList>
            <person name="Jakobsen L."/>
            <person name="Bortolaia V."/>
            <person name="Moodley A."/>
            <person name="Bielak E."/>
            <person name="Olsen S.S."/>
            <person name="Hansen D.S."/>
            <person name="Frimodt-Moeller N."/>
            <person name="Guardabassi L."/>
            <person name="Hasman H."/>
        </authorList>
    </citation>
    <scope>NUCLEOTIDE SEQUENCE</scope>
    <source>
        <strain evidence="5">H06 TF</strain>
        <strain evidence="4">H18 Hel20 TF1</strain>
        <plasmid evidence="5">pH06TF</plasmid>
        <plasmid evidence="4">pTF_H18 Hel20 TF1</plasmid>
    </source>
</reference>
<feature type="transmembrane region" description="Helical" evidence="1">
    <location>
        <begin position="95"/>
        <end position="115"/>
    </location>
</feature>
<keyword evidence="2" id="KW-0614">Plasmid</keyword>
<dbReference type="EMBL" id="LT985288">
    <property type="protein sequence ID" value="SPE02387.1"/>
    <property type="molecule type" value="Genomic_DNA"/>
</dbReference>
<dbReference type="PROSITE" id="PS51257">
    <property type="entry name" value="PROKAR_LIPOPROTEIN"/>
    <property type="match status" value="1"/>
</dbReference>
<geneLocation type="plasmid" evidence="10">
    <name>rcs74_pi</name>
</geneLocation>
<dbReference type="AlphaFoldDB" id="A0A075MBS3"/>
<geneLocation type="plasmid" evidence="3">
    <name>pTF2</name>
</geneLocation>
<proteinExistence type="predicted"/>
<dbReference type="InterPro" id="IPR046638">
    <property type="entry name" value="DUF6750"/>
</dbReference>
<geneLocation type="plasmid" evidence="4">
    <name>pTF_H18 Hel20 TF1</name>
</geneLocation>
<name>A0A075MBS3_ECOLX</name>
<geneLocation type="plasmid" evidence="9">
    <name>RCS74_pI</name>
</geneLocation>
<dbReference type="EMBL" id="KM052220">
    <property type="protein sequence ID" value="AKI06783.1"/>
    <property type="molecule type" value="Genomic_DNA"/>
</dbReference>
<evidence type="ECO:0000313" key="8">
    <source>
        <dbReference type="EMBL" id="SPE02387.1"/>
    </source>
</evidence>
<evidence type="ECO:0000313" key="11">
    <source>
        <dbReference type="Proteomes" id="UP000480485"/>
    </source>
</evidence>
<keyword evidence="1" id="KW-1133">Transmembrane helix</keyword>
<gene>
    <name evidence="6" type="primary">traR</name>
    <name evidence="7" type="ORF">GP954_00170</name>
    <name evidence="6" type="ORF">PECOH8_0083</name>
    <name evidence="8" type="ORF">RCS73_P0063</name>
    <name evidence="9" type="ORF">RCS74_PI0068</name>
</gene>
<dbReference type="EMBL" id="LT985283">
    <property type="protein sequence ID" value="SPE02562.1"/>
    <property type="molecule type" value="Genomic_DNA"/>
</dbReference>
<evidence type="ECO:0000313" key="3">
    <source>
        <dbReference type="EMBL" id="AIU94016.1"/>
    </source>
</evidence>
<evidence type="ECO:0000313" key="7">
    <source>
        <dbReference type="EMBL" id="MWT83617.1"/>
    </source>
</evidence>
<evidence type="ECO:0000313" key="9">
    <source>
        <dbReference type="EMBL" id="SPE02562.1"/>
    </source>
</evidence>
<dbReference type="RefSeq" id="WP_001422824.1">
    <property type="nucleotide sequence ID" value="NC_025140.1"/>
</dbReference>
<reference evidence="2" key="2">
    <citation type="journal article" date="2014" name="J. Antimicrob. Chemother.">
        <title>Nucleotide sequences of 16 transmissible plasmids identified in nine multidrug-resistant Escherichia coli isolates expressing an ESBL phenotype isolated from food-producing animals and healthy humans.</title>
        <authorList>
            <person name="Wang J."/>
            <person name="Stephan R."/>
            <person name="Power K."/>
            <person name="Yan Q."/>
            <person name="Hachler H."/>
            <person name="Fanning S."/>
        </authorList>
    </citation>
    <scope>NUCLEOTIDE SEQUENCE</scope>
    <source>
        <strain evidence="2">Human-1519</strain>
        <plasmid evidence="2">pH1519-88</plasmid>
    </source>
</reference>
<reference evidence="3" key="3">
    <citation type="submission" date="2014-03" db="EMBL/GenBank/DDBJ databases">
        <title>Characterisation of blaCTX-M-1 IncI1 and IncN plasmids in Escherichia coli from humans, pigs, cattle, organic poultry layers, and horses in Denmark.</title>
        <authorList>
            <person name="Jakobsen L."/>
            <person name="Bortolaia V."/>
            <person name="Moodley A."/>
            <person name="Bielak E."/>
            <person name="Olsen S.S."/>
            <person name="Hansen D.S."/>
            <person name="Frimodt-Moeller N."/>
            <person name="Guardabassi L."/>
            <person name="Hasman H."/>
        </authorList>
    </citation>
    <scope>NUCLEOTIDE SEQUENCE</scope>
    <source>
        <strain evidence="3">TF_2007-10-2348-1</strain>
        <plasmid evidence="3">pTF2</plasmid>
    </source>
</reference>
<dbReference type="EMBL" id="WTRN01000001">
    <property type="protein sequence ID" value="MWT83617.1"/>
    <property type="molecule type" value="Genomic_DNA"/>
</dbReference>
<dbReference type="EMBL" id="KJ563250">
    <property type="protein sequence ID" value="AIU94016.1"/>
    <property type="molecule type" value="Genomic_DNA"/>
</dbReference>
<organism evidence="2">
    <name type="scientific">Escherichia coli</name>
    <dbReference type="NCBI Taxonomy" id="562"/>
    <lineage>
        <taxon>Bacteria</taxon>
        <taxon>Pseudomonadati</taxon>
        <taxon>Pseudomonadota</taxon>
        <taxon>Gammaproteobacteria</taxon>
        <taxon>Enterobacterales</taxon>
        <taxon>Enterobacteriaceae</taxon>
        <taxon>Escherichia</taxon>
    </lineage>
</organism>
<evidence type="ECO:0000313" key="4">
    <source>
        <dbReference type="EMBL" id="AKI06783.1"/>
    </source>
</evidence>
<keyword evidence="1" id="KW-0812">Transmembrane</keyword>
<keyword evidence="1" id="KW-0472">Membrane</keyword>
<evidence type="ECO:0000313" key="6">
    <source>
        <dbReference type="EMBL" id="CDJ79621.1"/>
    </source>
</evidence>